<proteinExistence type="predicted"/>
<gene>
    <name evidence="1" type="ORF">Vadar_025313</name>
</gene>
<protein>
    <submittedName>
        <fullName evidence="1">Uncharacterized protein</fullName>
    </submittedName>
</protein>
<evidence type="ECO:0000313" key="1">
    <source>
        <dbReference type="EMBL" id="KAH7838353.1"/>
    </source>
</evidence>
<comment type="caution">
    <text evidence="1">The sequence shown here is derived from an EMBL/GenBank/DDBJ whole genome shotgun (WGS) entry which is preliminary data.</text>
</comment>
<sequence length="1258" mass="139081">MLMADERSNLWAFDDLLPGNDYGGIPVDLQPLWEIKEENPDSVQNHSEDMSVVKEQQGTLASNIGNNEQHSLLQTVLPEYERTSIFGADLAGSGSFYTSYNSEVLDTRAGFSGGSFESVGNFSYGYGKQDASTQNGSPMHSWPESADADGSHYPFLEKSDFNYRYCGSAENSFNIYGTPEIMETSMMDMDMHTSWTLNDICDFQVMINGNGTVTNMKDDVEGLSSKIADNSGAIMSEAPVGKDGGAVLGAPMTANDKVSAFRIKCEANNIRSPARGSPITNADRLPTIDKMLSPTLPCTPLHVSGKEQVTIKEETADELARSRRMPTQLLPPNLPSDSKRKLLFHAKYPKKDTKFASKRAFNVAGDHGIDEQVSEQPCGQPSTPMKTELDNVGCTKDENESKLVHPKSLGTHLSKVSCQTIFRNARVNSHGKDDSDLCIIEDRSEPSRTAPVNGKSPVLSQRSTYTEPINHVGASGVRLRANDERLVYRVVLQDLSQPKTEAIPPDGVLAVPLLRHQRIALAWMVKKETASLHCSGGILADDQGLGKTISTIALILKERAPSSTACSNNVKPNELETLNLDEDDGCVSQIDRSKQDVESCGVVSNGASLKRRDTTMQAKGRPAAGTLVVCPTSVLRQWADELHNKVTREANLSVLVYHGSNRTKDPLELAKYDVVLTTYSIVSTEVPKQPLVDKDDAVHPMGLSSSGKRKSPPSSEKRSLKGKKKGVDDALLESSARPLARVGWFRVVLDEAQSIKNHRTQVARACWGLRAKRRWCLSGTPIQNAVDDLYSYFRFLRYDPYAAYKLFCSTIKFQVNRNPTKGYKKLQAVLKTIMLRRTKGTLLDGEPIINLPPKSVELKKVDFTKEERDFYCRLEADSRAQFEEYAAAGTVKQNYVNILLMLLRLRQACDHPLLVRGYKSSSIWKSSIEVVKKLPREKQVCLLKCLEDSLAICGICNDPPEDAVVTSCGHVFCNQCVSEHISGDDNQCPTGKCKARLSLSSVFSRVTLKRSLSEQSGQDNITDCFTSEVSDKLEPYSWSPSFHSSKIKAALEVLQTLSKPSISFPSLSSGNSDPLSSGLEQYLLDNRNLDSDKGLNESLKVAGEKAIVFSQWTRMLDLLETCLKDSSIQYRRLDGTMTIAARDKAVKDFNTLPEVSVMIMSLKAASLGLNMVAACHVLLLDLWWNPTTEDQAVDRAHRIGQTRPVKVLRLTVKDTVEDRILALQQKKRVMVASAFGEDEKGSRQTRLTVEDLKYLFMA</sequence>
<keyword evidence="2" id="KW-1185">Reference proteome</keyword>
<reference evidence="1 2" key="1">
    <citation type="journal article" date="2021" name="Hortic Res">
        <title>High-quality reference genome and annotation aids understanding of berry development for evergreen blueberry (Vaccinium darrowii).</title>
        <authorList>
            <person name="Yu J."/>
            <person name="Hulse-Kemp A.M."/>
            <person name="Babiker E."/>
            <person name="Staton M."/>
        </authorList>
    </citation>
    <scope>NUCLEOTIDE SEQUENCE [LARGE SCALE GENOMIC DNA]</scope>
    <source>
        <strain evidence="2">cv. NJ 8807/NJ 8810</strain>
        <tissue evidence="1">Young leaf</tissue>
    </source>
</reference>
<organism evidence="1 2">
    <name type="scientific">Vaccinium darrowii</name>
    <dbReference type="NCBI Taxonomy" id="229202"/>
    <lineage>
        <taxon>Eukaryota</taxon>
        <taxon>Viridiplantae</taxon>
        <taxon>Streptophyta</taxon>
        <taxon>Embryophyta</taxon>
        <taxon>Tracheophyta</taxon>
        <taxon>Spermatophyta</taxon>
        <taxon>Magnoliopsida</taxon>
        <taxon>eudicotyledons</taxon>
        <taxon>Gunneridae</taxon>
        <taxon>Pentapetalae</taxon>
        <taxon>asterids</taxon>
        <taxon>Ericales</taxon>
        <taxon>Ericaceae</taxon>
        <taxon>Vaccinioideae</taxon>
        <taxon>Vaccinieae</taxon>
        <taxon>Vaccinium</taxon>
    </lineage>
</organism>
<evidence type="ECO:0000313" key="2">
    <source>
        <dbReference type="Proteomes" id="UP000828048"/>
    </source>
</evidence>
<dbReference type="EMBL" id="CM037156">
    <property type="protein sequence ID" value="KAH7838353.1"/>
    <property type="molecule type" value="Genomic_DNA"/>
</dbReference>
<accession>A0ACB7XC67</accession>
<dbReference type="Proteomes" id="UP000828048">
    <property type="component" value="Chromosome 6"/>
</dbReference>
<name>A0ACB7XC67_9ERIC</name>